<organism evidence="1 2">
    <name type="scientific">Sphaeroforma arctica JP610</name>
    <dbReference type="NCBI Taxonomy" id="667725"/>
    <lineage>
        <taxon>Eukaryota</taxon>
        <taxon>Ichthyosporea</taxon>
        <taxon>Ichthyophonida</taxon>
        <taxon>Sphaeroforma</taxon>
    </lineage>
</organism>
<dbReference type="EMBL" id="KQ241710">
    <property type="protein sequence ID" value="KNC85301.1"/>
    <property type="molecule type" value="Genomic_DNA"/>
</dbReference>
<dbReference type="GeneID" id="25903028"/>
<protein>
    <recommendedName>
        <fullName evidence="3">PiggyBac transposable element-derived protein domain-containing protein</fullName>
    </recommendedName>
</protein>
<evidence type="ECO:0008006" key="3">
    <source>
        <dbReference type="Google" id="ProtNLM"/>
    </source>
</evidence>
<evidence type="ECO:0000313" key="1">
    <source>
        <dbReference type="EMBL" id="KNC85301.1"/>
    </source>
</evidence>
<keyword evidence="2" id="KW-1185">Reference proteome</keyword>
<dbReference type="Proteomes" id="UP000054560">
    <property type="component" value="Unassembled WGS sequence"/>
</dbReference>
<dbReference type="AlphaFoldDB" id="A0A0L0G8U2"/>
<sequence>MAPQQPYDSYKNTLGPDTQCKAAALRAKGPHFTGVMKTATKMFPMKVLSREELSGCEGHWSSMVTTDKDDNQYSATVWSNRNRKYFINTYGTTKEGRTISRKRVQNDGNSVISKEVRCRQPQLVKQYFSFSDIVGRHNRYRQDTLNIEEKN</sequence>
<gene>
    <name evidence="1" type="ORF">SARC_02524</name>
</gene>
<dbReference type="RefSeq" id="XP_014159203.1">
    <property type="nucleotide sequence ID" value="XM_014303728.1"/>
</dbReference>
<proteinExistence type="predicted"/>
<name>A0A0L0G8U2_9EUKA</name>
<accession>A0A0L0G8U2</accession>
<reference evidence="1 2" key="1">
    <citation type="submission" date="2011-02" db="EMBL/GenBank/DDBJ databases">
        <title>The Genome Sequence of Sphaeroforma arctica JP610.</title>
        <authorList>
            <consortium name="The Broad Institute Genome Sequencing Platform"/>
            <person name="Russ C."/>
            <person name="Cuomo C."/>
            <person name="Young S.K."/>
            <person name="Zeng Q."/>
            <person name="Gargeya S."/>
            <person name="Alvarado L."/>
            <person name="Berlin A."/>
            <person name="Chapman S.B."/>
            <person name="Chen Z."/>
            <person name="Freedman E."/>
            <person name="Gellesch M."/>
            <person name="Goldberg J."/>
            <person name="Griggs A."/>
            <person name="Gujja S."/>
            <person name="Heilman E."/>
            <person name="Heiman D."/>
            <person name="Howarth C."/>
            <person name="Mehta T."/>
            <person name="Neiman D."/>
            <person name="Pearson M."/>
            <person name="Roberts A."/>
            <person name="Saif S."/>
            <person name="Shea T."/>
            <person name="Shenoy N."/>
            <person name="Sisk P."/>
            <person name="Stolte C."/>
            <person name="Sykes S."/>
            <person name="White J."/>
            <person name="Yandava C."/>
            <person name="Burger G."/>
            <person name="Gray M.W."/>
            <person name="Holland P.W.H."/>
            <person name="King N."/>
            <person name="Lang F.B.F."/>
            <person name="Roger A.J."/>
            <person name="Ruiz-Trillo I."/>
            <person name="Haas B."/>
            <person name="Nusbaum C."/>
            <person name="Birren B."/>
        </authorList>
    </citation>
    <scope>NUCLEOTIDE SEQUENCE [LARGE SCALE GENOMIC DNA]</scope>
    <source>
        <strain evidence="1 2">JP610</strain>
    </source>
</reference>
<dbReference type="OrthoDB" id="43579at2759"/>
<evidence type="ECO:0000313" key="2">
    <source>
        <dbReference type="Proteomes" id="UP000054560"/>
    </source>
</evidence>